<dbReference type="Gene3D" id="2.60.200.20">
    <property type="match status" value="1"/>
</dbReference>
<dbReference type="InterPro" id="IPR008984">
    <property type="entry name" value="SMAD_FHA_dom_sf"/>
</dbReference>
<dbReference type="Pfam" id="PF00498">
    <property type="entry name" value="FHA"/>
    <property type="match status" value="1"/>
</dbReference>
<dbReference type="OrthoDB" id="151099at2"/>
<gene>
    <name evidence="2" type="ordered locus">Tgr7_2548</name>
</gene>
<dbReference type="SMART" id="SM00240">
    <property type="entry name" value="FHA"/>
    <property type="match status" value="1"/>
</dbReference>
<evidence type="ECO:0000313" key="3">
    <source>
        <dbReference type="Proteomes" id="UP000002383"/>
    </source>
</evidence>
<dbReference type="eggNOG" id="COG1716">
    <property type="taxonomic scope" value="Bacteria"/>
</dbReference>
<dbReference type="AlphaFoldDB" id="B8GM37"/>
<dbReference type="RefSeq" id="WP_012639099.1">
    <property type="nucleotide sequence ID" value="NC_011901.1"/>
</dbReference>
<dbReference type="EMBL" id="CP001339">
    <property type="protein sequence ID" value="ACL73624.1"/>
    <property type="molecule type" value="Genomic_DNA"/>
</dbReference>
<dbReference type="PROSITE" id="PS50006">
    <property type="entry name" value="FHA_DOMAIN"/>
    <property type="match status" value="1"/>
</dbReference>
<dbReference type="InterPro" id="IPR000253">
    <property type="entry name" value="FHA_dom"/>
</dbReference>
<keyword evidence="3" id="KW-1185">Reference proteome</keyword>
<dbReference type="InterPro" id="IPR050923">
    <property type="entry name" value="Cell_Proc_Reg/RNA_Proc"/>
</dbReference>
<feature type="domain" description="FHA" evidence="1">
    <location>
        <begin position="23"/>
        <end position="72"/>
    </location>
</feature>
<dbReference type="STRING" id="396588.Tgr7_2548"/>
<dbReference type="PANTHER" id="PTHR23308">
    <property type="entry name" value="NUCLEAR INHIBITOR OF PROTEIN PHOSPHATASE-1"/>
    <property type="match status" value="1"/>
</dbReference>
<protein>
    <submittedName>
        <fullName evidence="2">FHA-domain containing protein</fullName>
    </submittedName>
</protein>
<dbReference type="CDD" id="cd00060">
    <property type="entry name" value="FHA"/>
    <property type="match status" value="1"/>
</dbReference>
<reference evidence="2 3" key="1">
    <citation type="journal article" date="2011" name="Stand. Genomic Sci.">
        <title>Complete genome sequence of 'Thioalkalivibrio sulfidophilus' HL-EbGr7.</title>
        <authorList>
            <person name="Muyzer G."/>
            <person name="Sorokin D.Y."/>
            <person name="Mavromatis K."/>
            <person name="Lapidus A."/>
            <person name="Clum A."/>
            <person name="Ivanova N."/>
            <person name="Pati A."/>
            <person name="d'Haeseleer P."/>
            <person name="Woyke T."/>
            <person name="Kyrpides N.C."/>
        </authorList>
    </citation>
    <scope>NUCLEOTIDE SEQUENCE [LARGE SCALE GENOMIC DNA]</scope>
    <source>
        <strain evidence="2 3">HL-EbGR7</strain>
    </source>
</reference>
<organism evidence="2 3">
    <name type="scientific">Thioalkalivibrio sulfidiphilus (strain HL-EbGR7)</name>
    <dbReference type="NCBI Taxonomy" id="396588"/>
    <lineage>
        <taxon>Bacteria</taxon>
        <taxon>Pseudomonadati</taxon>
        <taxon>Pseudomonadota</taxon>
        <taxon>Gammaproteobacteria</taxon>
        <taxon>Chromatiales</taxon>
        <taxon>Ectothiorhodospiraceae</taxon>
        <taxon>Thioalkalivibrio</taxon>
    </lineage>
</organism>
<accession>B8GM37</accession>
<sequence>MMKLHIHHKDSLIAVHELAPGTTRIGRKEDNDIVLPDRTVSGHHARIHHAYGLAVLEDLGSTNGSSVNGKRVTRRALENGDIIVIGNCQLRFETDEQVGTDEPETQDSGPPTQILRVNTPGMPPGPVGGKATQHIRKLRAGVPSNPAELSLRLRFMSGRNQGRHLDLINTVTALGQPGQEVVALVREAGGLMLRVIEVNDGLVLVNGEAVAEGTRALKHHDIIQLGEVRMMVLFEHPIAAMEKGTEDWSLE</sequence>
<dbReference type="SUPFAM" id="SSF49879">
    <property type="entry name" value="SMAD/FHA domain"/>
    <property type="match status" value="1"/>
</dbReference>
<dbReference type="Proteomes" id="UP000002383">
    <property type="component" value="Chromosome"/>
</dbReference>
<evidence type="ECO:0000259" key="1">
    <source>
        <dbReference type="PROSITE" id="PS50006"/>
    </source>
</evidence>
<proteinExistence type="predicted"/>
<evidence type="ECO:0000313" key="2">
    <source>
        <dbReference type="EMBL" id="ACL73624.1"/>
    </source>
</evidence>
<name>B8GM37_THISH</name>
<dbReference type="KEGG" id="tgr:Tgr7_2548"/>
<dbReference type="HOGENOM" id="CLU_102503_0_0_6"/>